<evidence type="ECO:0000313" key="4">
    <source>
        <dbReference type="EMBL" id="CAJ0593087.1"/>
    </source>
</evidence>
<organism evidence="4 5">
    <name type="scientific">Cylicocyclus nassatus</name>
    <name type="common">Nematode worm</name>
    <dbReference type="NCBI Taxonomy" id="53992"/>
    <lineage>
        <taxon>Eukaryota</taxon>
        <taxon>Metazoa</taxon>
        <taxon>Ecdysozoa</taxon>
        <taxon>Nematoda</taxon>
        <taxon>Chromadorea</taxon>
        <taxon>Rhabditida</taxon>
        <taxon>Rhabditina</taxon>
        <taxon>Rhabditomorpha</taxon>
        <taxon>Strongyloidea</taxon>
        <taxon>Strongylidae</taxon>
        <taxon>Cylicocyclus</taxon>
    </lineage>
</organism>
<feature type="domain" description="Saposin B-type" evidence="3">
    <location>
        <begin position="28"/>
        <end position="101"/>
    </location>
</feature>
<dbReference type="SUPFAM" id="SSF47862">
    <property type="entry name" value="Saposin"/>
    <property type="match status" value="1"/>
</dbReference>
<dbReference type="Proteomes" id="UP001176961">
    <property type="component" value="Unassembled WGS sequence"/>
</dbReference>
<gene>
    <name evidence="4" type="ORF">CYNAS_LOCUS5070</name>
</gene>
<dbReference type="AlphaFoldDB" id="A0AA36DU89"/>
<evidence type="ECO:0000313" key="5">
    <source>
        <dbReference type="Proteomes" id="UP001176961"/>
    </source>
</evidence>
<comment type="caution">
    <text evidence="4">The sequence shown here is derived from an EMBL/GenBank/DDBJ whole genome shotgun (WGS) entry which is preliminary data.</text>
</comment>
<accession>A0AA36DU89</accession>
<proteinExistence type="predicted"/>
<evidence type="ECO:0000259" key="3">
    <source>
        <dbReference type="PROSITE" id="PS50015"/>
    </source>
</evidence>
<dbReference type="EMBL" id="CATQJL010000112">
    <property type="protein sequence ID" value="CAJ0593087.1"/>
    <property type="molecule type" value="Genomic_DNA"/>
</dbReference>
<name>A0AA36DU89_CYLNA</name>
<dbReference type="Gene3D" id="1.10.225.10">
    <property type="entry name" value="Saposin-like"/>
    <property type="match status" value="1"/>
</dbReference>
<keyword evidence="1" id="KW-1015">Disulfide bond</keyword>
<feature type="signal peptide" evidence="2">
    <location>
        <begin position="1"/>
        <end position="16"/>
    </location>
</feature>
<keyword evidence="5" id="KW-1185">Reference proteome</keyword>
<evidence type="ECO:0000256" key="1">
    <source>
        <dbReference type="ARBA" id="ARBA00023157"/>
    </source>
</evidence>
<protein>
    <recommendedName>
        <fullName evidence="3">Saposin B-type domain-containing protein</fullName>
    </recommendedName>
</protein>
<dbReference type="PROSITE" id="PS50015">
    <property type="entry name" value="SAP_B"/>
    <property type="match status" value="1"/>
</dbReference>
<dbReference type="InterPro" id="IPR011001">
    <property type="entry name" value="Saposin-like"/>
</dbReference>
<evidence type="ECO:0000256" key="2">
    <source>
        <dbReference type="SAM" id="SignalP"/>
    </source>
</evidence>
<reference evidence="4" key="1">
    <citation type="submission" date="2023-07" db="EMBL/GenBank/DDBJ databases">
        <authorList>
            <consortium name="CYATHOMIX"/>
        </authorList>
    </citation>
    <scope>NUCLEOTIDE SEQUENCE</scope>
    <source>
        <strain evidence="4">N/A</strain>
    </source>
</reference>
<keyword evidence="2" id="KW-0732">Signal</keyword>
<feature type="chain" id="PRO_5041450361" description="Saposin B-type domain-containing protein" evidence="2">
    <location>
        <begin position="17"/>
        <end position="101"/>
    </location>
</feature>
<dbReference type="InterPro" id="IPR008139">
    <property type="entry name" value="SaposinB_dom"/>
</dbReference>
<sequence>MKAILLLSLLFCAVSAWVTYVPNYVDNKPPWCEFCIDLAEKLKNALLGGEDLKKVAHNFCKEKMPSSFIEVCHITVDKYWDKVVESIEENTNFIKICIDIC</sequence>